<evidence type="ECO:0000256" key="7">
    <source>
        <dbReference type="SAM" id="MobiDB-lite"/>
    </source>
</evidence>
<organism evidence="9 10">
    <name type="scientific">Rhodoplanes serenus</name>
    <dbReference type="NCBI Taxonomy" id="200615"/>
    <lineage>
        <taxon>Bacteria</taxon>
        <taxon>Pseudomonadati</taxon>
        <taxon>Pseudomonadota</taxon>
        <taxon>Alphaproteobacteria</taxon>
        <taxon>Hyphomicrobiales</taxon>
        <taxon>Nitrobacteraceae</taxon>
        <taxon>Rhodoplanes</taxon>
    </lineage>
</organism>
<dbReference type="EMBL" id="WNKV01000022">
    <property type="protein sequence ID" value="MTW18936.1"/>
    <property type="molecule type" value="Genomic_DNA"/>
</dbReference>
<feature type="transmembrane region" description="Helical" evidence="6">
    <location>
        <begin position="78"/>
        <end position="96"/>
    </location>
</feature>
<evidence type="ECO:0000313" key="9">
    <source>
        <dbReference type="EMBL" id="MTW18936.1"/>
    </source>
</evidence>
<feature type="transmembrane region" description="Helical" evidence="6">
    <location>
        <begin position="116"/>
        <end position="141"/>
    </location>
</feature>
<dbReference type="Gene3D" id="1.10.3720.10">
    <property type="entry name" value="MetI-like"/>
    <property type="match status" value="1"/>
</dbReference>
<dbReference type="NCBIfam" id="TIGR01097">
    <property type="entry name" value="PhnE"/>
    <property type="match status" value="1"/>
</dbReference>
<dbReference type="Pfam" id="PF00528">
    <property type="entry name" value="BPD_transp_1"/>
    <property type="match status" value="1"/>
</dbReference>
<evidence type="ECO:0000256" key="1">
    <source>
        <dbReference type="ARBA" id="ARBA00004651"/>
    </source>
</evidence>
<keyword evidence="5 6" id="KW-0472">Membrane</keyword>
<feature type="transmembrane region" description="Helical" evidence="6">
    <location>
        <begin position="54"/>
        <end position="71"/>
    </location>
</feature>
<comment type="caution">
    <text evidence="9">The sequence shown here is derived from an EMBL/GenBank/DDBJ whole genome shotgun (WGS) entry which is preliminary data.</text>
</comment>
<comment type="similarity">
    <text evidence="6">Belongs to the binding-protein-dependent transport system permease family.</text>
</comment>
<name>A0A9X4XRE3_9BRAD</name>
<evidence type="ECO:0000313" key="10">
    <source>
        <dbReference type="Proteomes" id="UP000438991"/>
    </source>
</evidence>
<dbReference type="InterPro" id="IPR005769">
    <property type="entry name" value="PhnE/PtxC"/>
</dbReference>
<dbReference type="Proteomes" id="UP000438991">
    <property type="component" value="Unassembled WGS sequence"/>
</dbReference>
<keyword evidence="4 6" id="KW-1133">Transmembrane helix</keyword>
<sequence>MNVPPVGAPDHGAPSVLPPPGPVEPRSNLRDKADPAAIRARHRALFDAPLVRRLQPVAIVVILVGLTVLAVWRLDVSFARLGSGLVQIATILGQMIPPTPGSHLPVFLHALGETLAIALLGTLVGAVIAFPLGLLAAKNVIPNVFAHFMVRRGLDTIRGVDVLIWALIFINVVGLGPFAGILAIAASDIGSFGKLFSEAIENADRKPVEGVLSTGGSQLHAVRYGLVPQVIPVIASQVLYYFESNTRSATIIGIVGAGGIGLHLAEQIRVLEWGKVAFLVLMILVTVAIIDFASGKLRFAIIGRSSVAVD</sequence>
<dbReference type="AlphaFoldDB" id="A0A9X4XRE3"/>
<evidence type="ECO:0000256" key="3">
    <source>
        <dbReference type="ARBA" id="ARBA00022692"/>
    </source>
</evidence>
<dbReference type="GO" id="GO:0015416">
    <property type="term" value="F:ABC-type phosphonate transporter activity"/>
    <property type="evidence" value="ECO:0007669"/>
    <property type="project" value="InterPro"/>
</dbReference>
<keyword evidence="2 6" id="KW-0813">Transport</keyword>
<dbReference type="GO" id="GO:0005886">
    <property type="term" value="C:plasma membrane"/>
    <property type="evidence" value="ECO:0007669"/>
    <property type="project" value="UniProtKB-SubCell"/>
</dbReference>
<keyword evidence="3 6" id="KW-0812">Transmembrane</keyword>
<feature type="region of interest" description="Disordered" evidence="7">
    <location>
        <begin position="1"/>
        <end position="30"/>
    </location>
</feature>
<accession>A0A9X4XRE3</accession>
<gene>
    <name evidence="9" type="primary">phnE</name>
    <name evidence="9" type="ORF">GJ689_22315</name>
</gene>
<feature type="domain" description="ABC transmembrane type-1" evidence="8">
    <location>
        <begin position="111"/>
        <end position="294"/>
    </location>
</feature>
<dbReference type="RefSeq" id="WP_155481274.1">
    <property type="nucleotide sequence ID" value="NZ_WNKV01000022.1"/>
</dbReference>
<dbReference type="PANTHER" id="PTHR30043">
    <property type="entry name" value="PHOSPHONATES TRANSPORT SYSTEM PERMEASE PROTEIN"/>
    <property type="match status" value="1"/>
</dbReference>
<evidence type="ECO:0000256" key="5">
    <source>
        <dbReference type="ARBA" id="ARBA00023136"/>
    </source>
</evidence>
<feature type="transmembrane region" description="Helical" evidence="6">
    <location>
        <begin position="221"/>
        <end position="242"/>
    </location>
</feature>
<reference evidence="9 10" key="1">
    <citation type="submission" date="2019-11" db="EMBL/GenBank/DDBJ databases">
        <title>Whole-genome sequence of Rhodoplanes serenus DSM 18633, type strain.</title>
        <authorList>
            <person name="Kyndt J.A."/>
            <person name="Meyer T.E."/>
        </authorList>
    </citation>
    <scope>NUCLEOTIDE SEQUENCE [LARGE SCALE GENOMIC DNA]</scope>
    <source>
        <strain evidence="9 10">DSM 18633</strain>
    </source>
</reference>
<dbReference type="InterPro" id="IPR035906">
    <property type="entry name" value="MetI-like_sf"/>
</dbReference>
<proteinExistence type="inferred from homology"/>
<feature type="transmembrane region" description="Helical" evidence="6">
    <location>
        <begin position="249"/>
        <end position="265"/>
    </location>
</feature>
<evidence type="ECO:0000256" key="2">
    <source>
        <dbReference type="ARBA" id="ARBA00022448"/>
    </source>
</evidence>
<dbReference type="PROSITE" id="PS50928">
    <property type="entry name" value="ABC_TM1"/>
    <property type="match status" value="1"/>
</dbReference>
<feature type="transmembrane region" description="Helical" evidence="6">
    <location>
        <begin position="162"/>
        <end position="186"/>
    </location>
</feature>
<dbReference type="CDD" id="cd06261">
    <property type="entry name" value="TM_PBP2"/>
    <property type="match status" value="1"/>
</dbReference>
<feature type="transmembrane region" description="Helical" evidence="6">
    <location>
        <begin position="277"/>
        <end position="294"/>
    </location>
</feature>
<dbReference type="PANTHER" id="PTHR30043:SF9">
    <property type="entry name" value="PHOSPHONATES TRANSPORT SYSTEM PERMEASE PROTEIN"/>
    <property type="match status" value="1"/>
</dbReference>
<protein>
    <submittedName>
        <fullName evidence="9">Phosphonate ABC transporter, permease protein PhnE</fullName>
    </submittedName>
</protein>
<evidence type="ECO:0000256" key="4">
    <source>
        <dbReference type="ARBA" id="ARBA00022989"/>
    </source>
</evidence>
<dbReference type="InterPro" id="IPR000515">
    <property type="entry name" value="MetI-like"/>
</dbReference>
<comment type="subcellular location">
    <subcellularLocation>
        <location evidence="1 6">Cell membrane</location>
        <topology evidence="1 6">Multi-pass membrane protein</topology>
    </subcellularLocation>
</comment>
<dbReference type="SUPFAM" id="SSF161098">
    <property type="entry name" value="MetI-like"/>
    <property type="match status" value="1"/>
</dbReference>
<evidence type="ECO:0000259" key="8">
    <source>
        <dbReference type="PROSITE" id="PS50928"/>
    </source>
</evidence>
<evidence type="ECO:0000256" key="6">
    <source>
        <dbReference type="RuleBase" id="RU363032"/>
    </source>
</evidence>